<accession>A0ABU2G3M8</accession>
<evidence type="ECO:0000259" key="2">
    <source>
        <dbReference type="Pfam" id="PF07790"/>
    </source>
</evidence>
<keyword evidence="1" id="KW-0812">Transmembrane</keyword>
<keyword evidence="4" id="KW-1185">Reference proteome</keyword>
<dbReference type="NCBIfam" id="TIGR02537">
    <property type="entry name" value="arch_flag_Nterm"/>
    <property type="match status" value="1"/>
</dbReference>
<keyword evidence="1" id="KW-0472">Membrane</keyword>
<sequence>MKLKQLLADDDAVSPVIGVILMVAITVILAAVIGTFVLNLGGSVSQTTPQASFGFDFADDVGDSSTYDNVTITHETGATIDAARLNVTGPTDFGFADADGNYAGGDNSSISFADMGHGDSVSAGESVTISKQGTDDDFNGETIRVVWSAESGENSATLSEWTAPDN</sequence>
<name>A0ABU2G3M8_9EURY</name>
<dbReference type="InterPro" id="IPR012859">
    <property type="entry name" value="Pilin_N_archaeal"/>
</dbReference>
<dbReference type="InterPro" id="IPR013373">
    <property type="entry name" value="Flagellin/pilin_N_arc"/>
</dbReference>
<evidence type="ECO:0000313" key="4">
    <source>
        <dbReference type="Proteomes" id="UP001254813"/>
    </source>
</evidence>
<dbReference type="Proteomes" id="UP001254813">
    <property type="component" value="Unassembled WGS sequence"/>
</dbReference>
<reference evidence="3 4" key="1">
    <citation type="submission" date="2022-06" db="EMBL/GenBank/DDBJ databases">
        <title>Halogeometricum sp. a new haloarchaeum isolate from saline soil.</title>
        <authorList>
            <person name="Strakova D."/>
            <person name="Galisteo C."/>
            <person name="Sanchez-Porro C."/>
            <person name="Ventosa A."/>
        </authorList>
    </citation>
    <scope>NUCLEOTIDE SEQUENCE [LARGE SCALE GENOMIC DNA]</scope>
    <source>
        <strain evidence="4">S3BR25-2</strain>
    </source>
</reference>
<comment type="caution">
    <text evidence="3">The sequence shown here is derived from an EMBL/GenBank/DDBJ whole genome shotgun (WGS) entry which is preliminary data.</text>
</comment>
<dbReference type="PANTHER" id="PTHR38138">
    <property type="entry name" value="VNG6441H"/>
    <property type="match status" value="1"/>
</dbReference>
<dbReference type="RefSeq" id="WP_310929267.1">
    <property type="nucleotide sequence ID" value="NZ_JAMQOQ010000003.1"/>
</dbReference>
<dbReference type="Pfam" id="PF07790">
    <property type="entry name" value="Pilin_N"/>
    <property type="match status" value="1"/>
</dbReference>
<keyword evidence="1" id="KW-1133">Transmembrane helix</keyword>
<dbReference type="EMBL" id="JAMQOQ010000003">
    <property type="protein sequence ID" value="MDS0295387.1"/>
    <property type="molecule type" value="Genomic_DNA"/>
</dbReference>
<evidence type="ECO:0000313" key="3">
    <source>
        <dbReference type="EMBL" id="MDS0295387.1"/>
    </source>
</evidence>
<organism evidence="3 4">
    <name type="scientific">Halogeometricum luteum</name>
    <dbReference type="NCBI Taxonomy" id="2950537"/>
    <lineage>
        <taxon>Archaea</taxon>
        <taxon>Methanobacteriati</taxon>
        <taxon>Methanobacteriota</taxon>
        <taxon>Stenosarchaea group</taxon>
        <taxon>Halobacteria</taxon>
        <taxon>Halobacteriales</taxon>
        <taxon>Haloferacaceae</taxon>
        <taxon>Halogeometricum</taxon>
    </lineage>
</organism>
<dbReference type="PANTHER" id="PTHR38138:SF1">
    <property type="entry name" value="ARCHAEAL TYPE IV PILIN N-TERMINAL DOMAIN-CONTAINING PROTEIN"/>
    <property type="match status" value="1"/>
</dbReference>
<feature type="transmembrane region" description="Helical" evidence="1">
    <location>
        <begin position="12"/>
        <end position="38"/>
    </location>
</feature>
<feature type="domain" description="Archaeal Type IV pilin N-terminal" evidence="2">
    <location>
        <begin position="11"/>
        <end position="88"/>
    </location>
</feature>
<proteinExistence type="predicted"/>
<gene>
    <name evidence="3" type="ORF">NDI79_14540</name>
</gene>
<evidence type="ECO:0000256" key="1">
    <source>
        <dbReference type="SAM" id="Phobius"/>
    </source>
</evidence>
<protein>
    <submittedName>
        <fullName evidence="3">Type IV pilin N-terminal domain-containing protein</fullName>
    </submittedName>
</protein>